<dbReference type="RefSeq" id="WP_004214102.1">
    <property type="nucleotide sequence ID" value="NC_013922.1"/>
</dbReference>
<dbReference type="Pfam" id="PF00708">
    <property type="entry name" value="Acylphosphatase"/>
    <property type="match status" value="1"/>
</dbReference>
<organism evidence="4 6">
    <name type="scientific">Natrialba magadii (strain ATCC 43099 / DSM 3394 / CCM 3739 / CIP 104546 / IAM 13178 / JCM 8861 / NBRC 102185 / NCIMB 2190 / MS3)</name>
    <name type="common">Natronobacterium magadii</name>
    <dbReference type="NCBI Taxonomy" id="547559"/>
    <lineage>
        <taxon>Archaea</taxon>
        <taxon>Methanobacteriati</taxon>
        <taxon>Methanobacteriota</taxon>
        <taxon>Stenosarchaea group</taxon>
        <taxon>Halobacteria</taxon>
        <taxon>Halobacteriales</taxon>
        <taxon>Natrialbaceae</taxon>
        <taxon>Natrialba</taxon>
    </lineage>
</organism>
<reference evidence="6" key="1">
    <citation type="submission" date="2010-02" db="EMBL/GenBank/DDBJ databases">
        <title>Complete sequence of chromosome of Natrialba magadii ATCC 43099.</title>
        <authorList>
            <consortium name="US DOE Joint Genome Institute"/>
            <person name="Lucas S."/>
            <person name="Copeland A."/>
            <person name="Lapidus A."/>
            <person name="Cheng J.-F."/>
            <person name="Bruce D."/>
            <person name="Goodwin L."/>
            <person name="Pitluck S."/>
            <person name="Davenport K."/>
            <person name="Saunders E."/>
            <person name="Detter J.C."/>
            <person name="Han C."/>
            <person name="Tapia R."/>
            <person name="Land M."/>
            <person name="Hauser L."/>
            <person name="Kyrpides N."/>
            <person name="Mikhailova N."/>
            <person name="De Castro R.E."/>
            <person name="Maupin-Furlow J.A."/>
            <person name="Woyke T."/>
        </authorList>
    </citation>
    <scope>NUCLEOTIDE SEQUENCE [LARGE SCALE GENOMIC DNA]</scope>
    <source>
        <strain evidence="6">ATCC 43099 / DSM 3394 / CCM 3739 / CIP 104546 / IAM 13178 / JCM 8861 / NBRC 102185 / NCIMB 2190 / MS3</strain>
    </source>
</reference>
<dbReference type="InterPro" id="IPR017968">
    <property type="entry name" value="Acylphosphatase_CS"/>
</dbReference>
<dbReference type="PATRIC" id="fig|547559.17.peg.573"/>
<dbReference type="EMBL" id="CP001932">
    <property type="protein sequence ID" value="ADD04107.1"/>
    <property type="molecule type" value="Genomic_DNA"/>
</dbReference>
<dbReference type="HOGENOM" id="CLU_141932_3_2_2"/>
<dbReference type="PANTHER" id="PTHR47268">
    <property type="entry name" value="ACYLPHOSPHATASE"/>
    <property type="match status" value="1"/>
</dbReference>
<proteinExistence type="inferred from homology"/>
<dbReference type="PRINTS" id="PR00112">
    <property type="entry name" value="ACYLPHPHTASE"/>
</dbReference>
<evidence type="ECO:0000259" key="3">
    <source>
        <dbReference type="PROSITE" id="PS51160"/>
    </source>
</evidence>
<dbReference type="InterPro" id="IPR001792">
    <property type="entry name" value="Acylphosphatase-like_dom"/>
</dbReference>
<sequence length="95" mass="10469">MADESDRTRAHVFVSGTVQGVYYRANTRDTAQEKGIDGWVRNLDDGRVEAVFEGPDEAVESMIEWCHTGSPAAAVENVEAEFEVPGGESGFEIRY</sequence>
<dbReference type="PROSITE" id="PS00151">
    <property type="entry name" value="ACYLPHOSPHATASE_2"/>
    <property type="match status" value="1"/>
</dbReference>
<dbReference type="InterPro" id="IPR020456">
    <property type="entry name" value="Acylphosphatase"/>
</dbReference>
<dbReference type="SUPFAM" id="SSF54975">
    <property type="entry name" value="Acylphosphatase/BLUF domain-like"/>
    <property type="match status" value="1"/>
</dbReference>
<dbReference type="eggNOG" id="arCOG01674">
    <property type="taxonomic scope" value="Archaea"/>
</dbReference>
<feature type="active site" evidence="1">
    <location>
        <position position="24"/>
    </location>
</feature>
<feature type="domain" description="Acylphosphatase-like" evidence="3">
    <location>
        <begin position="9"/>
        <end position="95"/>
    </location>
</feature>
<dbReference type="AlphaFoldDB" id="D3SYJ6"/>
<keyword evidence="1 4" id="KW-0378">Hydrolase</keyword>
<keyword evidence="6" id="KW-1185">Reference proteome</keyword>
<dbReference type="NCBIfam" id="NF011016">
    <property type="entry name" value="PRK14444.1"/>
    <property type="match status" value="1"/>
</dbReference>
<evidence type="ECO:0000256" key="2">
    <source>
        <dbReference type="RuleBase" id="RU004168"/>
    </source>
</evidence>
<evidence type="ECO:0000313" key="5">
    <source>
        <dbReference type="EMBL" id="ELY33264.1"/>
    </source>
</evidence>
<evidence type="ECO:0000256" key="1">
    <source>
        <dbReference type="PROSITE-ProRule" id="PRU00520"/>
    </source>
</evidence>
<dbReference type="GeneID" id="8823347"/>
<dbReference type="EMBL" id="AOHS01000010">
    <property type="protein sequence ID" value="ELY33264.1"/>
    <property type="molecule type" value="Genomic_DNA"/>
</dbReference>
<dbReference type="InterPro" id="IPR036046">
    <property type="entry name" value="Acylphosphatase-like_dom_sf"/>
</dbReference>
<comment type="catalytic activity">
    <reaction evidence="1">
        <text>an acyl phosphate + H2O = a carboxylate + phosphate + H(+)</text>
        <dbReference type="Rhea" id="RHEA:14965"/>
        <dbReference type="ChEBI" id="CHEBI:15377"/>
        <dbReference type="ChEBI" id="CHEBI:15378"/>
        <dbReference type="ChEBI" id="CHEBI:29067"/>
        <dbReference type="ChEBI" id="CHEBI:43474"/>
        <dbReference type="ChEBI" id="CHEBI:59918"/>
        <dbReference type="EC" id="3.6.1.7"/>
    </reaction>
</comment>
<feature type="active site" evidence="1">
    <location>
        <position position="42"/>
    </location>
</feature>
<dbReference type="PROSITE" id="PS51160">
    <property type="entry name" value="ACYLPHOSPHATASE_3"/>
    <property type="match status" value="1"/>
</dbReference>
<dbReference type="KEGG" id="nmg:Nmag_0520"/>
<comment type="similarity">
    <text evidence="2">Belongs to the acylphosphatase family.</text>
</comment>
<gene>
    <name evidence="4" type="primary">acyP</name>
    <name evidence="4" type="ordered locus">Nmag_0520</name>
    <name evidence="5" type="ORF">C500_03009</name>
</gene>
<name>D3SYJ6_NATMM</name>
<reference evidence="4 6" key="2">
    <citation type="journal article" date="2012" name="BMC Genomics">
        <title>A comparative genomics perspective on the genetic content of the alkaliphilic haloarchaeon Natrialba magadii ATCC 43099T.</title>
        <authorList>
            <person name="Siddaramappa S."/>
            <person name="Challacombe J.F."/>
            <person name="Decastro R.E."/>
            <person name="Pfeiffer F."/>
            <person name="Sastre D.E."/>
            <person name="Gimenez M.I."/>
            <person name="Paggi R.A."/>
            <person name="Detter J.C."/>
            <person name="Davenport K.W."/>
            <person name="Goodwin L.A."/>
            <person name="Kyrpides N."/>
            <person name="Tapia R."/>
            <person name="Pitluck S."/>
            <person name="Lucas S."/>
            <person name="Woyke T."/>
            <person name="Maupin-Furlow J.A."/>
        </authorList>
    </citation>
    <scope>NUCLEOTIDE SEQUENCE [LARGE SCALE GENOMIC DNA]</scope>
    <source>
        <strain evidence="4">ATCC 43099</strain>
        <strain evidence="6">ATCC 43099 / DSM 3394 / CCM 3739 / CIP 104546 / IAM 13178 / JCM 8861 / NBRC 102185 / NCIMB 2190 / MS3</strain>
    </source>
</reference>
<dbReference type="Proteomes" id="UP000011543">
    <property type="component" value="Unassembled WGS sequence"/>
</dbReference>
<dbReference type="STRING" id="547559.Nmag_0520"/>
<dbReference type="Proteomes" id="UP000001879">
    <property type="component" value="Chromosome"/>
</dbReference>
<evidence type="ECO:0000313" key="6">
    <source>
        <dbReference type="Proteomes" id="UP000001879"/>
    </source>
</evidence>
<reference evidence="4" key="4">
    <citation type="submission" date="2016-09" db="EMBL/GenBank/DDBJ databases">
        <authorList>
            <person name="Pfeiffer F."/>
        </authorList>
    </citation>
    <scope>NUCLEOTIDE SEQUENCE</scope>
    <source>
        <strain evidence="4">ATCC 43099</strain>
    </source>
</reference>
<dbReference type="PaxDb" id="547559-Nmag_0520"/>
<reference evidence="5 7" key="3">
    <citation type="journal article" date="2014" name="PLoS Genet.">
        <title>Phylogenetically driven sequencing of extremely halophilic archaea reveals strategies for static and dynamic osmo-response.</title>
        <authorList>
            <person name="Becker E.A."/>
            <person name="Seitzer P.M."/>
            <person name="Tritt A."/>
            <person name="Larsen D."/>
            <person name="Krusor M."/>
            <person name="Yao A.I."/>
            <person name="Wu D."/>
            <person name="Madern D."/>
            <person name="Eisen J.A."/>
            <person name="Darling A.E."/>
            <person name="Facciotti M.T."/>
        </authorList>
    </citation>
    <scope>NUCLEOTIDE SEQUENCE [LARGE SCALE GENOMIC DNA]</scope>
    <source>
        <strain evidence="7">ATCC 43099 / DSM 3394 / CCM 3739 / CIP 104546 / IAM 13178 / JCM 8861 / NBRC 102185 / NCIMB 2190 / MS3</strain>
        <strain evidence="5">MS-3</strain>
    </source>
</reference>
<dbReference type="GO" id="GO:0003998">
    <property type="term" value="F:acylphosphatase activity"/>
    <property type="evidence" value="ECO:0007669"/>
    <property type="project" value="UniProtKB-EC"/>
</dbReference>
<protein>
    <recommendedName>
        <fullName evidence="1">acylphosphatase</fullName>
        <ecNumber evidence="1">3.6.1.7</ecNumber>
    </recommendedName>
</protein>
<dbReference type="Gene3D" id="3.30.70.100">
    <property type="match status" value="1"/>
</dbReference>
<dbReference type="OrthoDB" id="6643at2157"/>
<evidence type="ECO:0000313" key="7">
    <source>
        <dbReference type="Proteomes" id="UP000011543"/>
    </source>
</evidence>
<dbReference type="PANTHER" id="PTHR47268:SF4">
    <property type="entry name" value="ACYLPHOSPHATASE"/>
    <property type="match status" value="1"/>
</dbReference>
<dbReference type="EC" id="3.6.1.7" evidence="1"/>
<evidence type="ECO:0000313" key="4">
    <source>
        <dbReference type="EMBL" id="ADD04107.1"/>
    </source>
</evidence>
<accession>D3SYJ6</accession>